<evidence type="ECO:0000313" key="1">
    <source>
        <dbReference type="EMBL" id="KAK7356752.1"/>
    </source>
</evidence>
<proteinExistence type="predicted"/>
<evidence type="ECO:0000313" key="2">
    <source>
        <dbReference type="Proteomes" id="UP001374584"/>
    </source>
</evidence>
<dbReference type="Proteomes" id="UP001374584">
    <property type="component" value="Unassembled WGS sequence"/>
</dbReference>
<name>A0AAN9MRC0_PHACN</name>
<sequence length="212" mass="23997">MRYIVSLQRGILWLTPFNGIRFHRLTCARYRKRIVLHNATRLGLRSPDGEWVTIGISESQTKDPLAAPFGPLNRESLHSTRTRPFTSFFTLPHKGFKGLLLNQLWDFRTRNPLLARTRDGTYFLNSNCTSTQASGKGLTFGKSLHTLDGLGFRFDSWDLAFTITKGPILVIANSQSSRPNRLKARNFTQRWGSNEGIGFDSHSPAAFPLTSR</sequence>
<dbReference type="EMBL" id="JAYMYR010000006">
    <property type="protein sequence ID" value="KAK7356752.1"/>
    <property type="molecule type" value="Genomic_DNA"/>
</dbReference>
<accession>A0AAN9MRC0</accession>
<dbReference type="AlphaFoldDB" id="A0AAN9MRC0"/>
<comment type="caution">
    <text evidence="1">The sequence shown here is derived from an EMBL/GenBank/DDBJ whole genome shotgun (WGS) entry which is preliminary data.</text>
</comment>
<protein>
    <submittedName>
        <fullName evidence="1">Uncharacterized protein</fullName>
    </submittedName>
</protein>
<organism evidence="1 2">
    <name type="scientific">Phaseolus coccineus</name>
    <name type="common">Scarlet runner bean</name>
    <name type="synonym">Phaseolus multiflorus</name>
    <dbReference type="NCBI Taxonomy" id="3886"/>
    <lineage>
        <taxon>Eukaryota</taxon>
        <taxon>Viridiplantae</taxon>
        <taxon>Streptophyta</taxon>
        <taxon>Embryophyta</taxon>
        <taxon>Tracheophyta</taxon>
        <taxon>Spermatophyta</taxon>
        <taxon>Magnoliopsida</taxon>
        <taxon>eudicotyledons</taxon>
        <taxon>Gunneridae</taxon>
        <taxon>Pentapetalae</taxon>
        <taxon>rosids</taxon>
        <taxon>fabids</taxon>
        <taxon>Fabales</taxon>
        <taxon>Fabaceae</taxon>
        <taxon>Papilionoideae</taxon>
        <taxon>50 kb inversion clade</taxon>
        <taxon>NPAAA clade</taxon>
        <taxon>indigoferoid/millettioid clade</taxon>
        <taxon>Phaseoleae</taxon>
        <taxon>Phaseolus</taxon>
    </lineage>
</organism>
<gene>
    <name evidence="1" type="ORF">VNO80_16028</name>
</gene>
<keyword evidence="2" id="KW-1185">Reference proteome</keyword>
<reference evidence="1 2" key="1">
    <citation type="submission" date="2024-01" db="EMBL/GenBank/DDBJ databases">
        <title>The genomes of 5 underutilized Papilionoideae crops provide insights into root nodulation and disease resistanc.</title>
        <authorList>
            <person name="Jiang F."/>
        </authorList>
    </citation>
    <scope>NUCLEOTIDE SEQUENCE [LARGE SCALE GENOMIC DNA]</scope>
    <source>
        <strain evidence="1">JINMINGXINNONG_FW02</strain>
        <tissue evidence="1">Leaves</tissue>
    </source>
</reference>